<accession>A0AAW9D565</accession>
<reference evidence="1" key="1">
    <citation type="submission" date="2018-08" db="EMBL/GenBank/DDBJ databases">
        <title>Identification of Burkholderia cepacia strains that express a Burkholderia pseudomallei-like capsular polysaccharide.</title>
        <authorList>
            <person name="Burtnick M.N."/>
            <person name="Vongsouvath M."/>
            <person name="Newton P."/>
            <person name="Wuthiekanun V."/>
            <person name="Limmathurotsakul D."/>
            <person name="Brett P.J."/>
            <person name="Chantratita N."/>
            <person name="Dance D.A."/>
        </authorList>
    </citation>
    <scope>NUCLEOTIDE SEQUENCE</scope>
    <source>
        <strain evidence="1">SBXCC001</strain>
    </source>
</reference>
<protein>
    <submittedName>
        <fullName evidence="1">Uncharacterized protein</fullName>
    </submittedName>
</protein>
<comment type="caution">
    <text evidence="1">The sequence shown here is derived from an EMBL/GenBank/DDBJ whole genome shotgun (WGS) entry which is preliminary data.</text>
</comment>
<name>A0AAW9D565_BURTH</name>
<organism evidence="1 2">
    <name type="scientific">Burkholderia thailandensis</name>
    <dbReference type="NCBI Taxonomy" id="57975"/>
    <lineage>
        <taxon>Bacteria</taxon>
        <taxon>Pseudomonadati</taxon>
        <taxon>Pseudomonadota</taxon>
        <taxon>Betaproteobacteria</taxon>
        <taxon>Burkholderiales</taxon>
        <taxon>Burkholderiaceae</taxon>
        <taxon>Burkholderia</taxon>
        <taxon>pseudomallei group</taxon>
    </lineage>
</organism>
<dbReference type="RefSeq" id="WP_155772926.1">
    <property type="nucleotide sequence ID" value="NZ_CP008914.2"/>
</dbReference>
<dbReference type="Proteomes" id="UP001272137">
    <property type="component" value="Unassembled WGS sequence"/>
</dbReference>
<proteinExistence type="predicted"/>
<evidence type="ECO:0000313" key="1">
    <source>
        <dbReference type="EMBL" id="MDW9256994.1"/>
    </source>
</evidence>
<dbReference type="AlphaFoldDB" id="A0AAW9D565"/>
<evidence type="ECO:0000313" key="2">
    <source>
        <dbReference type="Proteomes" id="UP001272137"/>
    </source>
</evidence>
<gene>
    <name evidence="1" type="ORF">C7S16_1769</name>
</gene>
<sequence>MEAIRHLRETVSIAYSAATAFCLTPKAASMMGAEREAASRRIAPSTYCL</sequence>
<dbReference type="EMBL" id="QXCT01000002">
    <property type="protein sequence ID" value="MDW9256994.1"/>
    <property type="molecule type" value="Genomic_DNA"/>
</dbReference>